<reference evidence="2" key="1">
    <citation type="journal article" date="2018" name="Nat. Plants">
        <title>Whole-genome landscape of Medicago truncatula symbiotic genes.</title>
        <authorList>
            <person name="Pecrix Y."/>
            <person name="Gamas P."/>
            <person name="Carrere S."/>
        </authorList>
    </citation>
    <scope>NUCLEOTIDE SEQUENCE</scope>
    <source>
        <tissue evidence="2">Leaves</tissue>
    </source>
</reference>
<dbReference type="Proteomes" id="UP000265566">
    <property type="component" value="Chromosome 7"/>
</dbReference>
<comment type="caution">
    <text evidence="2">The sequence shown here is derived from an EMBL/GenBank/DDBJ whole genome shotgun (WGS) entry which is preliminary data.</text>
</comment>
<dbReference type="Gramene" id="rna41146">
    <property type="protein sequence ID" value="RHN46630.1"/>
    <property type="gene ID" value="gene41146"/>
</dbReference>
<name>A0A396H046_MEDTR</name>
<sequence length="52" mass="6184">MIHIEDATKKRKTRMKKKDQSDLKTLQDCHNLCKHIGGNTTRFNNRFTCKLH</sequence>
<feature type="region of interest" description="Disordered" evidence="1">
    <location>
        <begin position="1"/>
        <end position="21"/>
    </location>
</feature>
<proteinExistence type="predicted"/>
<evidence type="ECO:0000256" key="1">
    <source>
        <dbReference type="SAM" id="MobiDB-lite"/>
    </source>
</evidence>
<dbReference type="EMBL" id="PSQE01000007">
    <property type="protein sequence ID" value="RHN46630.1"/>
    <property type="molecule type" value="Genomic_DNA"/>
</dbReference>
<protein>
    <submittedName>
        <fullName evidence="2">Uncharacterized protein</fullName>
    </submittedName>
</protein>
<accession>A0A396H046</accession>
<evidence type="ECO:0000313" key="2">
    <source>
        <dbReference type="EMBL" id="RHN46630.1"/>
    </source>
</evidence>
<gene>
    <name evidence="2" type="ORF">MtrunA17_Chr7g0244291</name>
</gene>
<organism evidence="2">
    <name type="scientific">Medicago truncatula</name>
    <name type="common">Barrel medic</name>
    <name type="synonym">Medicago tribuloides</name>
    <dbReference type="NCBI Taxonomy" id="3880"/>
    <lineage>
        <taxon>Eukaryota</taxon>
        <taxon>Viridiplantae</taxon>
        <taxon>Streptophyta</taxon>
        <taxon>Embryophyta</taxon>
        <taxon>Tracheophyta</taxon>
        <taxon>Spermatophyta</taxon>
        <taxon>Magnoliopsida</taxon>
        <taxon>eudicotyledons</taxon>
        <taxon>Gunneridae</taxon>
        <taxon>Pentapetalae</taxon>
        <taxon>rosids</taxon>
        <taxon>fabids</taxon>
        <taxon>Fabales</taxon>
        <taxon>Fabaceae</taxon>
        <taxon>Papilionoideae</taxon>
        <taxon>50 kb inversion clade</taxon>
        <taxon>NPAAA clade</taxon>
        <taxon>Hologalegina</taxon>
        <taxon>IRL clade</taxon>
        <taxon>Trifolieae</taxon>
        <taxon>Medicago</taxon>
    </lineage>
</organism>
<dbReference type="AlphaFoldDB" id="A0A396H046"/>